<protein>
    <submittedName>
        <fullName evidence="2">RCG45792</fullName>
    </submittedName>
</protein>
<sequence length="26" mass="2804">MQFARLKQIPLSASGRVPPPPPPTFA</sequence>
<evidence type="ECO:0000313" key="3">
    <source>
        <dbReference type="Proteomes" id="UP000234681"/>
    </source>
</evidence>
<evidence type="ECO:0000313" key="2">
    <source>
        <dbReference type="EMBL" id="EDL93492.1"/>
    </source>
</evidence>
<proteinExistence type="predicted"/>
<accession>A6JTF5</accession>
<evidence type="ECO:0000256" key="1">
    <source>
        <dbReference type="SAM" id="MobiDB-lite"/>
    </source>
</evidence>
<feature type="region of interest" description="Disordered" evidence="1">
    <location>
        <begin position="1"/>
        <end position="26"/>
    </location>
</feature>
<dbReference type="AlphaFoldDB" id="A6JTF5"/>
<dbReference type="EMBL" id="CH474001">
    <property type="protein sequence ID" value="EDL93492.1"/>
    <property type="molecule type" value="Genomic_DNA"/>
</dbReference>
<feature type="compositionally biased region" description="Pro residues" evidence="1">
    <location>
        <begin position="17"/>
        <end position="26"/>
    </location>
</feature>
<organism evidence="2 3">
    <name type="scientific">Rattus norvegicus</name>
    <name type="common">Rat</name>
    <dbReference type="NCBI Taxonomy" id="10116"/>
    <lineage>
        <taxon>Eukaryota</taxon>
        <taxon>Metazoa</taxon>
        <taxon>Chordata</taxon>
        <taxon>Craniata</taxon>
        <taxon>Vertebrata</taxon>
        <taxon>Euteleostomi</taxon>
        <taxon>Mammalia</taxon>
        <taxon>Eutheria</taxon>
        <taxon>Euarchontoglires</taxon>
        <taxon>Glires</taxon>
        <taxon>Rodentia</taxon>
        <taxon>Myomorpha</taxon>
        <taxon>Muroidea</taxon>
        <taxon>Muridae</taxon>
        <taxon>Murinae</taxon>
        <taxon>Rattus</taxon>
    </lineage>
</organism>
<reference evidence="2 3" key="1">
    <citation type="submission" date="2005-09" db="EMBL/GenBank/DDBJ databases">
        <authorList>
            <person name="Mural R.J."/>
            <person name="Li P.W."/>
            <person name="Adams M.D."/>
            <person name="Amanatides P.G."/>
            <person name="Baden-Tillson H."/>
            <person name="Barnstead M."/>
            <person name="Chin S.H."/>
            <person name="Dew I."/>
            <person name="Evans C.A."/>
            <person name="Ferriera S."/>
            <person name="Flanigan M."/>
            <person name="Fosler C."/>
            <person name="Glodek A."/>
            <person name="Gu Z."/>
            <person name="Holt R.A."/>
            <person name="Jennings D."/>
            <person name="Kraft C.L."/>
            <person name="Lu F."/>
            <person name="Nguyen T."/>
            <person name="Nusskern D.R."/>
            <person name="Pfannkoch C.M."/>
            <person name="Sitter C."/>
            <person name="Sutton G.G."/>
            <person name="Venter J.C."/>
            <person name="Wang Z."/>
            <person name="Woodage T."/>
            <person name="Zheng X.H."/>
            <person name="Zhong F."/>
        </authorList>
    </citation>
    <scope>NUCLEOTIDE SEQUENCE [LARGE SCALE GENOMIC DNA]</scope>
    <source>
        <strain>BN</strain>
        <strain evidence="3">Sprague-Dawley</strain>
    </source>
</reference>
<dbReference type="Proteomes" id="UP000234681">
    <property type="component" value="Chromosome 3"/>
</dbReference>
<name>A6JTF5_RAT</name>
<gene>
    <name evidence="2" type="ORF">rCG_45792</name>
</gene>